<dbReference type="GO" id="GO:0030116">
    <property type="term" value="F:glial cell-derived neurotrophic factor receptor binding"/>
    <property type="evidence" value="ECO:0007669"/>
    <property type="project" value="InterPro"/>
</dbReference>
<keyword evidence="11" id="KW-1185">Reference proteome</keyword>
<dbReference type="CDD" id="cd19382">
    <property type="entry name" value="TGF_beta_Persephin"/>
    <property type="match status" value="1"/>
</dbReference>
<feature type="chain" id="PRO_5043351316" evidence="8">
    <location>
        <begin position="28"/>
        <end position="189"/>
    </location>
</feature>
<keyword evidence="3" id="KW-0964">Secreted</keyword>
<evidence type="ECO:0000313" key="11">
    <source>
        <dbReference type="Proteomes" id="UP001474421"/>
    </source>
</evidence>
<evidence type="ECO:0000256" key="7">
    <source>
        <dbReference type="RuleBase" id="RU000354"/>
    </source>
</evidence>
<accession>A0AAW1C0Q3</accession>
<evidence type="ECO:0000256" key="3">
    <source>
        <dbReference type="ARBA" id="ARBA00022525"/>
    </source>
</evidence>
<dbReference type="InterPro" id="IPR029034">
    <property type="entry name" value="Cystine-knot_cytokine"/>
</dbReference>
<evidence type="ECO:0000313" key="10">
    <source>
        <dbReference type="EMBL" id="KAK9407706.1"/>
    </source>
</evidence>
<evidence type="ECO:0000256" key="8">
    <source>
        <dbReference type="SAM" id="SignalP"/>
    </source>
</evidence>
<dbReference type="GO" id="GO:0005576">
    <property type="term" value="C:extracellular region"/>
    <property type="evidence" value="ECO:0007669"/>
    <property type="project" value="UniProtKB-SubCell"/>
</dbReference>
<keyword evidence="4 8" id="KW-0732">Signal</keyword>
<evidence type="ECO:0000256" key="6">
    <source>
        <dbReference type="ARBA" id="ARBA00023157"/>
    </source>
</evidence>
<dbReference type="InterPro" id="IPR001839">
    <property type="entry name" value="TGF-b_C"/>
</dbReference>
<dbReference type="PANTHER" id="PTHR12173">
    <property type="entry name" value="GDNF SUBFAMILY OF TGF-BETA FAMILY"/>
    <property type="match status" value="1"/>
</dbReference>
<dbReference type="EMBL" id="JAOTOJ010000002">
    <property type="protein sequence ID" value="KAK9407706.1"/>
    <property type="molecule type" value="Genomic_DNA"/>
</dbReference>
<evidence type="ECO:0000256" key="2">
    <source>
        <dbReference type="ARBA" id="ARBA00009832"/>
    </source>
</evidence>
<protein>
    <submittedName>
        <fullName evidence="10">PSPN: Persephin</fullName>
    </submittedName>
</protein>
<comment type="caution">
    <text evidence="10">The sequence shown here is derived from an EMBL/GenBank/DDBJ whole genome shotgun (WGS) entry which is preliminary data.</text>
</comment>
<comment type="similarity">
    <text evidence="2">Belongs to the TGF-beta family. GDNF subfamily.</text>
</comment>
<organism evidence="10 11">
    <name type="scientific">Crotalus adamanteus</name>
    <name type="common">Eastern diamondback rattlesnake</name>
    <dbReference type="NCBI Taxonomy" id="8729"/>
    <lineage>
        <taxon>Eukaryota</taxon>
        <taxon>Metazoa</taxon>
        <taxon>Chordata</taxon>
        <taxon>Craniata</taxon>
        <taxon>Vertebrata</taxon>
        <taxon>Euteleostomi</taxon>
        <taxon>Lepidosauria</taxon>
        <taxon>Squamata</taxon>
        <taxon>Bifurcata</taxon>
        <taxon>Unidentata</taxon>
        <taxon>Episquamata</taxon>
        <taxon>Toxicofera</taxon>
        <taxon>Serpentes</taxon>
        <taxon>Colubroidea</taxon>
        <taxon>Viperidae</taxon>
        <taxon>Crotalinae</taxon>
        <taxon>Crotalus</taxon>
    </lineage>
</organism>
<dbReference type="Proteomes" id="UP001474421">
    <property type="component" value="Unassembled WGS sequence"/>
</dbReference>
<keyword evidence="5 7" id="KW-0339">Growth factor</keyword>
<gene>
    <name evidence="10" type="ORF">NXF25_006480</name>
</gene>
<dbReference type="Pfam" id="PF00019">
    <property type="entry name" value="TGF_beta"/>
    <property type="match status" value="1"/>
</dbReference>
<evidence type="ECO:0000256" key="4">
    <source>
        <dbReference type="ARBA" id="ARBA00022729"/>
    </source>
</evidence>
<evidence type="ECO:0000256" key="1">
    <source>
        <dbReference type="ARBA" id="ARBA00004613"/>
    </source>
</evidence>
<sequence>MLTGEGMGTPQLVYGLSLILLIQTTPSQLTDGNMTQKSGTWIRDVLQRQLETQSFKGTFTSATTLQNKSLNRSTPLFSGLARIRPKRHTWERPEEQECQLRSLLVRIKDLSLGYNSEETILFKYCSGTCPKAHSNHDLTLSILLQKNEIPALGNPCCRPIHYENVAFLDDSHQWHEVEKLSASACSCVG</sequence>
<dbReference type="AlphaFoldDB" id="A0AAW1C0Q3"/>
<dbReference type="Gene3D" id="2.10.90.10">
    <property type="entry name" value="Cystine-knot cytokines"/>
    <property type="match status" value="1"/>
</dbReference>
<comment type="subcellular location">
    <subcellularLocation>
        <location evidence="1">Secreted</location>
    </subcellularLocation>
</comment>
<reference evidence="10 11" key="1">
    <citation type="journal article" date="2024" name="Proc. Natl. Acad. Sci. U.S.A.">
        <title>The genetic regulatory architecture and epigenomic basis for age-related changes in rattlesnake venom.</title>
        <authorList>
            <person name="Hogan M.P."/>
            <person name="Holding M.L."/>
            <person name="Nystrom G.S."/>
            <person name="Colston T.J."/>
            <person name="Bartlett D.A."/>
            <person name="Mason A.J."/>
            <person name="Ellsworth S.A."/>
            <person name="Rautsaw R.M."/>
            <person name="Lawrence K.C."/>
            <person name="Strickland J.L."/>
            <person name="He B."/>
            <person name="Fraser P."/>
            <person name="Margres M.J."/>
            <person name="Gilbert D.M."/>
            <person name="Gibbs H.L."/>
            <person name="Parkinson C.L."/>
            <person name="Rokyta D.R."/>
        </authorList>
    </citation>
    <scope>NUCLEOTIDE SEQUENCE [LARGE SCALE GENOMIC DNA]</scope>
    <source>
        <strain evidence="10">DRR0105</strain>
    </source>
</reference>
<dbReference type="GO" id="GO:0030971">
    <property type="term" value="F:receptor tyrosine kinase binding"/>
    <property type="evidence" value="ECO:0007669"/>
    <property type="project" value="InterPro"/>
</dbReference>
<evidence type="ECO:0000259" key="9">
    <source>
        <dbReference type="PROSITE" id="PS51362"/>
    </source>
</evidence>
<proteinExistence type="inferred from homology"/>
<evidence type="ECO:0000256" key="5">
    <source>
        <dbReference type="ARBA" id="ARBA00023030"/>
    </source>
</evidence>
<feature type="signal peptide" evidence="8">
    <location>
        <begin position="1"/>
        <end position="27"/>
    </location>
</feature>
<dbReference type="SUPFAM" id="SSF57501">
    <property type="entry name" value="Cystine-knot cytokines"/>
    <property type="match status" value="1"/>
</dbReference>
<dbReference type="PANTHER" id="PTHR12173:SF8">
    <property type="entry name" value="PERSEPHIN"/>
    <property type="match status" value="1"/>
</dbReference>
<feature type="domain" description="TGF-beta family profile" evidence="9">
    <location>
        <begin position="84"/>
        <end position="188"/>
    </location>
</feature>
<dbReference type="PROSITE" id="PS51362">
    <property type="entry name" value="TGF_BETA_2"/>
    <property type="match status" value="1"/>
</dbReference>
<dbReference type="GO" id="GO:0048731">
    <property type="term" value="P:system development"/>
    <property type="evidence" value="ECO:0007669"/>
    <property type="project" value="UniProtKB-ARBA"/>
</dbReference>
<keyword evidence="6" id="KW-1015">Disulfide bond</keyword>
<dbReference type="InterPro" id="IPR043401">
    <property type="entry name" value="GDNF_fam"/>
</dbReference>
<dbReference type="GO" id="GO:0008083">
    <property type="term" value="F:growth factor activity"/>
    <property type="evidence" value="ECO:0007669"/>
    <property type="project" value="UniProtKB-KW"/>
</dbReference>
<name>A0AAW1C0Q3_CROAD</name>